<dbReference type="Pfam" id="PF13671">
    <property type="entry name" value="AAA_33"/>
    <property type="match status" value="1"/>
</dbReference>
<dbReference type="AlphaFoldDB" id="A0A2H0B6M0"/>
<comment type="caution">
    <text evidence="1">The sequence shown here is derived from an EMBL/GenBank/DDBJ whole genome shotgun (WGS) entry which is preliminary data.</text>
</comment>
<proteinExistence type="predicted"/>
<dbReference type="EMBL" id="PCSR01000036">
    <property type="protein sequence ID" value="PIP53309.1"/>
    <property type="molecule type" value="Genomic_DNA"/>
</dbReference>
<reference evidence="1 2" key="1">
    <citation type="submission" date="2017-09" db="EMBL/GenBank/DDBJ databases">
        <title>Depth-based differentiation of microbial function through sediment-hosted aquifers and enrichment of novel symbionts in the deep terrestrial subsurface.</title>
        <authorList>
            <person name="Probst A.J."/>
            <person name="Ladd B."/>
            <person name="Jarett J.K."/>
            <person name="Geller-Mcgrath D.E."/>
            <person name="Sieber C.M."/>
            <person name="Emerson J.B."/>
            <person name="Anantharaman K."/>
            <person name="Thomas B.C."/>
            <person name="Malmstrom R."/>
            <person name="Stieglmeier M."/>
            <person name="Klingl A."/>
            <person name="Woyke T."/>
            <person name="Ryan C.M."/>
            <person name="Banfield J.F."/>
        </authorList>
    </citation>
    <scope>NUCLEOTIDE SEQUENCE [LARGE SCALE GENOMIC DNA]</scope>
    <source>
        <strain evidence="1">CG23_combo_of_CG06-09_8_20_14_all_34_8</strain>
    </source>
</reference>
<protein>
    <recommendedName>
        <fullName evidence="3">Deoxynucleoside kinase domain-containing protein</fullName>
    </recommendedName>
</protein>
<accession>A0A2H0B6M0</accession>
<evidence type="ECO:0000313" key="1">
    <source>
        <dbReference type="EMBL" id="PIP53309.1"/>
    </source>
</evidence>
<evidence type="ECO:0000313" key="2">
    <source>
        <dbReference type="Proteomes" id="UP000229459"/>
    </source>
</evidence>
<dbReference type="InterPro" id="IPR027417">
    <property type="entry name" value="P-loop_NTPase"/>
</dbReference>
<dbReference type="Proteomes" id="UP000229459">
    <property type="component" value="Unassembled WGS sequence"/>
</dbReference>
<dbReference type="CDD" id="cd02019">
    <property type="entry name" value="NK"/>
    <property type="match status" value="1"/>
</dbReference>
<organism evidence="1 2">
    <name type="scientific">Candidatus Beckwithbacteria bacterium CG23_combo_of_CG06-09_8_20_14_all_34_8</name>
    <dbReference type="NCBI Taxonomy" id="1974497"/>
    <lineage>
        <taxon>Bacteria</taxon>
        <taxon>Candidatus Beckwithiibacteriota</taxon>
    </lineage>
</organism>
<gene>
    <name evidence="1" type="ORF">COX08_01700</name>
</gene>
<dbReference type="SUPFAM" id="SSF52540">
    <property type="entry name" value="P-loop containing nucleoside triphosphate hydrolases"/>
    <property type="match status" value="1"/>
</dbReference>
<name>A0A2H0B6M0_9BACT</name>
<dbReference type="Gene3D" id="3.40.50.300">
    <property type="entry name" value="P-loop containing nucleotide triphosphate hydrolases"/>
    <property type="match status" value="1"/>
</dbReference>
<sequence length="69" mass="8072">MNKSKHIPTAHLIVGFIGSGKTTFAKKLEQEIGALRFTKDEWFIRVFGNDPKINNFKKMMTQLQMWLQM</sequence>
<evidence type="ECO:0008006" key="3">
    <source>
        <dbReference type="Google" id="ProtNLM"/>
    </source>
</evidence>